<evidence type="ECO:0000313" key="4">
    <source>
        <dbReference type="Proteomes" id="UP000198748"/>
    </source>
</evidence>
<dbReference type="OrthoDB" id="9808275at2"/>
<keyword evidence="3" id="KW-0413">Isomerase</keyword>
<sequence length="584" mass="66706">MSSNYDKFPFIEVSKSSDMCFVGWDSIFQEIARVAQAKNQPKAVICIDLYHGVEAEPVREAIRRHLGTATIIHTNDMLKSVSDISTMVFPFVTDDQVFGKMNDLEMADFFEQDRLESVRAQILDIESGTVIIYGEGAALFADADLLIYADVARWEIQKRMKRGIVSNFGMDNADENFALKYKQGYFLDWRVFDRHKLRFFDQIDFFMDACVPDEPKMVGAELYHQGLNEAIKRPFRVVPFFDPGPWGGQWLKEVADLDRGEVNYAWGFDCVPEENSLLFKFGECIFELPSINLVLTRPQQLLGEHIYNLFGAEFPIRFDFLDTMDGGNLSLQVHPTRAYIKEHFGMDYTQDESYYFLEAGDDACVYLGTRRNVQAAEMIADLEKAQSGSGDFDAEKYVNKLPVRKHDHILIPAGTIHCSGKNAVVLEISATPYIFTFKLWDWGRLGLDGKPRPINIEHGKKVIDWNRDEDWVKENLFNNVAEISVNGHSREESTGLYNTQFIETRRHWFDRKVTHYTHGNLNVVNLVEGGEVVVESPDGLFEPYVIHYAETFIVPANVPSYTITPTGRSEGAKCATLKAYVRKP</sequence>
<organism evidence="3 4">
    <name type="scientific">Dyadobacter soli</name>
    <dbReference type="NCBI Taxonomy" id="659014"/>
    <lineage>
        <taxon>Bacteria</taxon>
        <taxon>Pseudomonadati</taxon>
        <taxon>Bacteroidota</taxon>
        <taxon>Cytophagia</taxon>
        <taxon>Cytophagales</taxon>
        <taxon>Spirosomataceae</taxon>
        <taxon>Dyadobacter</taxon>
    </lineage>
</organism>
<proteinExistence type="predicted"/>
<dbReference type="CDD" id="cd07010">
    <property type="entry name" value="cupin_PMI_type_I_N_bac"/>
    <property type="match status" value="1"/>
</dbReference>
<dbReference type="RefSeq" id="WP_090153917.1">
    <property type="nucleotide sequence ID" value="NZ_FNAN01000012.1"/>
</dbReference>
<keyword evidence="2" id="KW-0862">Zinc</keyword>
<accession>A0A1G7NF28</accession>
<dbReference type="STRING" id="659014.SAMN04487996_11234"/>
<dbReference type="GO" id="GO:0016853">
    <property type="term" value="F:isomerase activity"/>
    <property type="evidence" value="ECO:0007669"/>
    <property type="project" value="UniProtKB-KW"/>
</dbReference>
<dbReference type="InterPro" id="IPR051804">
    <property type="entry name" value="Carb_Metab_Reg_Kinase/Isom"/>
</dbReference>
<dbReference type="SUPFAM" id="SSF51182">
    <property type="entry name" value="RmlC-like cupins"/>
    <property type="match status" value="1"/>
</dbReference>
<dbReference type="InterPro" id="IPR011051">
    <property type="entry name" value="RmlC_Cupin_sf"/>
</dbReference>
<gene>
    <name evidence="3" type="ORF">SAMN04487996_11234</name>
</gene>
<name>A0A1G7NF28_9BACT</name>
<dbReference type="PANTHER" id="PTHR42742">
    <property type="entry name" value="TRANSCRIPTIONAL REPRESSOR MPRA"/>
    <property type="match status" value="1"/>
</dbReference>
<dbReference type="AlphaFoldDB" id="A0A1G7NF28"/>
<keyword evidence="4" id="KW-1185">Reference proteome</keyword>
<dbReference type="EMBL" id="FNAN01000012">
    <property type="protein sequence ID" value="SDF72572.1"/>
    <property type="molecule type" value="Genomic_DNA"/>
</dbReference>
<dbReference type="Proteomes" id="UP000198748">
    <property type="component" value="Unassembled WGS sequence"/>
</dbReference>
<evidence type="ECO:0000256" key="1">
    <source>
        <dbReference type="ARBA" id="ARBA00022723"/>
    </source>
</evidence>
<dbReference type="GO" id="GO:0046872">
    <property type="term" value="F:metal ion binding"/>
    <property type="evidence" value="ECO:0007669"/>
    <property type="project" value="UniProtKB-KW"/>
</dbReference>
<dbReference type="Gene3D" id="2.60.120.10">
    <property type="entry name" value="Jelly Rolls"/>
    <property type="match status" value="1"/>
</dbReference>
<keyword evidence="1" id="KW-0479">Metal-binding</keyword>
<dbReference type="InterPro" id="IPR014710">
    <property type="entry name" value="RmlC-like_jellyroll"/>
</dbReference>
<dbReference type="PANTHER" id="PTHR42742:SF3">
    <property type="entry name" value="FRUCTOKINASE"/>
    <property type="match status" value="1"/>
</dbReference>
<protein>
    <submittedName>
        <fullName evidence="3">Mannose-6-phosphate isomerase, class I</fullName>
    </submittedName>
</protein>
<reference evidence="4" key="1">
    <citation type="submission" date="2016-10" db="EMBL/GenBank/DDBJ databases">
        <authorList>
            <person name="Varghese N."/>
            <person name="Submissions S."/>
        </authorList>
    </citation>
    <scope>NUCLEOTIDE SEQUENCE [LARGE SCALE GENOMIC DNA]</scope>
    <source>
        <strain evidence="4">DSM 25329</strain>
    </source>
</reference>
<evidence type="ECO:0000313" key="3">
    <source>
        <dbReference type="EMBL" id="SDF72572.1"/>
    </source>
</evidence>
<evidence type="ECO:0000256" key="2">
    <source>
        <dbReference type="ARBA" id="ARBA00022833"/>
    </source>
</evidence>